<gene>
    <name evidence="1" type="ORF">DEO72_LG7g766</name>
</gene>
<name>A0A4D6MIB8_VIGUN</name>
<evidence type="ECO:0000313" key="1">
    <source>
        <dbReference type="EMBL" id="QCD99484.1"/>
    </source>
</evidence>
<sequence>MSSFLEPDGTIHPTIAAVDLSSLLLKDLRVTTSVNHTSSTVFNNEPKLRRNIFPLSTISHKQEIRTLKLILSHYLTQAKGPFYTASHS</sequence>
<dbReference type="AlphaFoldDB" id="A0A4D6MIB8"/>
<dbReference type="EMBL" id="CP039351">
    <property type="protein sequence ID" value="QCD99484.1"/>
    <property type="molecule type" value="Genomic_DNA"/>
</dbReference>
<reference evidence="1 2" key="1">
    <citation type="submission" date="2019-04" db="EMBL/GenBank/DDBJ databases">
        <title>An improved genome assembly and genetic linkage map for asparagus bean, Vigna unguiculata ssp. sesquipedialis.</title>
        <authorList>
            <person name="Xia Q."/>
            <person name="Zhang R."/>
            <person name="Dong Y."/>
        </authorList>
    </citation>
    <scope>NUCLEOTIDE SEQUENCE [LARGE SCALE GENOMIC DNA]</scope>
    <source>
        <tissue evidence="1">Leaf</tissue>
    </source>
</reference>
<organism evidence="1 2">
    <name type="scientific">Vigna unguiculata</name>
    <name type="common">Cowpea</name>
    <dbReference type="NCBI Taxonomy" id="3917"/>
    <lineage>
        <taxon>Eukaryota</taxon>
        <taxon>Viridiplantae</taxon>
        <taxon>Streptophyta</taxon>
        <taxon>Embryophyta</taxon>
        <taxon>Tracheophyta</taxon>
        <taxon>Spermatophyta</taxon>
        <taxon>Magnoliopsida</taxon>
        <taxon>eudicotyledons</taxon>
        <taxon>Gunneridae</taxon>
        <taxon>Pentapetalae</taxon>
        <taxon>rosids</taxon>
        <taxon>fabids</taxon>
        <taxon>Fabales</taxon>
        <taxon>Fabaceae</taxon>
        <taxon>Papilionoideae</taxon>
        <taxon>50 kb inversion clade</taxon>
        <taxon>NPAAA clade</taxon>
        <taxon>indigoferoid/millettioid clade</taxon>
        <taxon>Phaseoleae</taxon>
        <taxon>Vigna</taxon>
    </lineage>
</organism>
<evidence type="ECO:0000313" key="2">
    <source>
        <dbReference type="Proteomes" id="UP000501690"/>
    </source>
</evidence>
<protein>
    <submittedName>
        <fullName evidence="1">Uncharacterized protein</fullName>
    </submittedName>
</protein>
<proteinExistence type="predicted"/>
<accession>A0A4D6MIB8</accession>
<dbReference type="Proteomes" id="UP000501690">
    <property type="component" value="Linkage Group LG7"/>
</dbReference>
<keyword evidence="2" id="KW-1185">Reference proteome</keyword>